<evidence type="ECO:0000256" key="10">
    <source>
        <dbReference type="SAM" id="Phobius"/>
    </source>
</evidence>
<evidence type="ECO:0000256" key="6">
    <source>
        <dbReference type="ARBA" id="ARBA00022989"/>
    </source>
</evidence>
<evidence type="ECO:0000313" key="12">
    <source>
        <dbReference type="Proteomes" id="UP000325440"/>
    </source>
</evidence>
<evidence type="ECO:0000256" key="8">
    <source>
        <dbReference type="ARBA" id="ARBA00023170"/>
    </source>
</evidence>
<sequence>MATVDGDGNMVDVKLFKIIGLYQILRPAPQDGRTGRKYQKTLMAVMWLMLMTYIIQISALYFAMNDFQRLAHQTLVLSVCVVTWIKGYLLIWNADRMWPVLELGRYAFTSSGHRDPSKLIQCHATLSTMVRLFAAFYYWVLVAWLASPFFIHEPTKIIHLDGTVSKHRMTVLNLWMPLSEAEYNSTKYWAVVYGIEVMTCTINVFIWTMFDCYIMTVCFVLEAQFRTLEIAYTEIGHRQPWDDSTVPAADDYGRLISHIKDNQKIVRWEVRGIFHHHTTGGPNPNSYGFDIRDSTDILLFASKSNSL</sequence>
<dbReference type="GO" id="GO:0005549">
    <property type="term" value="F:odorant binding"/>
    <property type="evidence" value="ECO:0007669"/>
    <property type="project" value="InterPro"/>
</dbReference>
<reference evidence="11 12" key="1">
    <citation type="submission" date="2019-08" db="EMBL/GenBank/DDBJ databases">
        <authorList>
            <person name="Alioto T."/>
            <person name="Alioto T."/>
            <person name="Gomez Garrido J."/>
        </authorList>
    </citation>
    <scope>NUCLEOTIDE SEQUENCE [LARGE SCALE GENOMIC DNA]</scope>
</reference>
<dbReference type="InterPro" id="IPR004117">
    <property type="entry name" value="7tm6_olfct_rcpt"/>
</dbReference>
<evidence type="ECO:0000256" key="9">
    <source>
        <dbReference type="ARBA" id="ARBA00023224"/>
    </source>
</evidence>
<evidence type="ECO:0000256" key="1">
    <source>
        <dbReference type="ARBA" id="ARBA00004651"/>
    </source>
</evidence>
<protein>
    <submittedName>
        <fullName evidence="11">Olfactory receptor, insect</fullName>
    </submittedName>
</protein>
<evidence type="ECO:0000256" key="2">
    <source>
        <dbReference type="ARBA" id="ARBA00022475"/>
    </source>
</evidence>
<feature type="transmembrane region" description="Helical" evidence="10">
    <location>
        <begin position="188"/>
        <end position="210"/>
    </location>
</feature>
<accession>A0A5E4M6Z8</accession>
<keyword evidence="7 10" id="KW-0472">Membrane</keyword>
<name>A0A5E4M6Z8_9HEMI</name>
<dbReference type="GO" id="GO:0005886">
    <property type="term" value="C:plasma membrane"/>
    <property type="evidence" value="ECO:0007669"/>
    <property type="project" value="UniProtKB-SubCell"/>
</dbReference>
<evidence type="ECO:0000313" key="11">
    <source>
        <dbReference type="EMBL" id="VVC26167.1"/>
    </source>
</evidence>
<keyword evidence="8 11" id="KW-0675">Receptor</keyword>
<evidence type="ECO:0000256" key="4">
    <source>
        <dbReference type="ARBA" id="ARBA00022692"/>
    </source>
</evidence>
<dbReference type="GO" id="GO:0007165">
    <property type="term" value="P:signal transduction"/>
    <property type="evidence" value="ECO:0007669"/>
    <property type="project" value="UniProtKB-KW"/>
</dbReference>
<keyword evidence="3" id="KW-0716">Sensory transduction</keyword>
<feature type="transmembrane region" description="Helical" evidence="10">
    <location>
        <begin position="70"/>
        <end position="91"/>
    </location>
</feature>
<evidence type="ECO:0000256" key="7">
    <source>
        <dbReference type="ARBA" id="ARBA00023136"/>
    </source>
</evidence>
<dbReference type="Pfam" id="PF02949">
    <property type="entry name" value="7tm_6"/>
    <property type="match status" value="1"/>
</dbReference>
<evidence type="ECO:0000256" key="3">
    <source>
        <dbReference type="ARBA" id="ARBA00022606"/>
    </source>
</evidence>
<keyword evidence="4 10" id="KW-0812">Transmembrane</keyword>
<keyword evidence="9" id="KW-0807">Transducer</keyword>
<feature type="transmembrane region" description="Helical" evidence="10">
    <location>
        <begin position="42"/>
        <end position="64"/>
    </location>
</feature>
<dbReference type="AlphaFoldDB" id="A0A5E4M6Z8"/>
<keyword evidence="5" id="KW-0552">Olfaction</keyword>
<gene>
    <name evidence="11" type="ORF">CINCED_3A005660</name>
</gene>
<keyword evidence="6 10" id="KW-1133">Transmembrane helix</keyword>
<organism evidence="11 12">
    <name type="scientific">Cinara cedri</name>
    <dbReference type="NCBI Taxonomy" id="506608"/>
    <lineage>
        <taxon>Eukaryota</taxon>
        <taxon>Metazoa</taxon>
        <taxon>Ecdysozoa</taxon>
        <taxon>Arthropoda</taxon>
        <taxon>Hexapoda</taxon>
        <taxon>Insecta</taxon>
        <taxon>Pterygota</taxon>
        <taxon>Neoptera</taxon>
        <taxon>Paraneoptera</taxon>
        <taxon>Hemiptera</taxon>
        <taxon>Sternorrhyncha</taxon>
        <taxon>Aphidomorpha</taxon>
        <taxon>Aphidoidea</taxon>
        <taxon>Aphididae</taxon>
        <taxon>Lachninae</taxon>
        <taxon>Cinara</taxon>
    </lineage>
</organism>
<keyword evidence="12" id="KW-1185">Reference proteome</keyword>
<dbReference type="PANTHER" id="PTHR21137">
    <property type="entry name" value="ODORANT RECEPTOR"/>
    <property type="match status" value="1"/>
</dbReference>
<keyword evidence="2" id="KW-1003">Cell membrane</keyword>
<proteinExistence type="predicted"/>
<dbReference type="GO" id="GO:0004984">
    <property type="term" value="F:olfactory receptor activity"/>
    <property type="evidence" value="ECO:0007669"/>
    <property type="project" value="InterPro"/>
</dbReference>
<dbReference type="Proteomes" id="UP000325440">
    <property type="component" value="Unassembled WGS sequence"/>
</dbReference>
<feature type="transmembrane region" description="Helical" evidence="10">
    <location>
        <begin position="132"/>
        <end position="151"/>
    </location>
</feature>
<dbReference type="OrthoDB" id="6617147at2759"/>
<evidence type="ECO:0000256" key="5">
    <source>
        <dbReference type="ARBA" id="ARBA00022725"/>
    </source>
</evidence>
<comment type="subcellular location">
    <subcellularLocation>
        <location evidence="1">Cell membrane</location>
        <topology evidence="1">Multi-pass membrane protein</topology>
    </subcellularLocation>
</comment>
<dbReference type="PANTHER" id="PTHR21137:SF35">
    <property type="entry name" value="ODORANT RECEPTOR 19A-RELATED"/>
    <property type="match status" value="1"/>
</dbReference>
<dbReference type="EMBL" id="CABPRJ010000027">
    <property type="protein sequence ID" value="VVC26167.1"/>
    <property type="molecule type" value="Genomic_DNA"/>
</dbReference>